<protein>
    <submittedName>
        <fullName evidence="2">Haloacid dehalogenase</fullName>
    </submittedName>
</protein>
<dbReference type="SFLD" id="SFLDG01129">
    <property type="entry name" value="C1.5:_HAD__Beta-PGM__Phosphata"/>
    <property type="match status" value="1"/>
</dbReference>
<dbReference type="InterPro" id="IPR023214">
    <property type="entry name" value="HAD_sf"/>
</dbReference>
<dbReference type="PRINTS" id="PR00413">
    <property type="entry name" value="HADHALOGNASE"/>
</dbReference>
<dbReference type="SFLD" id="SFLDS00003">
    <property type="entry name" value="Haloacid_Dehalogenase"/>
    <property type="match status" value="1"/>
</dbReference>
<reference evidence="2" key="1">
    <citation type="submission" date="2020-10" db="EMBL/GenBank/DDBJ databases">
        <title>Taxonomic study of unclassified bacteria belonging to the class Ktedonobacteria.</title>
        <authorList>
            <person name="Yabe S."/>
            <person name="Wang C.M."/>
            <person name="Zheng Y."/>
            <person name="Sakai Y."/>
            <person name="Cavaletti L."/>
            <person name="Monciardini P."/>
            <person name="Donadio S."/>
        </authorList>
    </citation>
    <scope>NUCLEOTIDE SEQUENCE</scope>
    <source>
        <strain evidence="2">ID150040</strain>
    </source>
</reference>
<name>A0A8J3N5Q4_9CHLR</name>
<evidence type="ECO:0000313" key="2">
    <source>
        <dbReference type="EMBL" id="GHO95387.1"/>
    </source>
</evidence>
<dbReference type="GO" id="GO:0019120">
    <property type="term" value="F:hydrolase activity, acting on acid halide bonds, in C-halide compounds"/>
    <property type="evidence" value="ECO:0007669"/>
    <property type="project" value="InterPro"/>
</dbReference>
<dbReference type="InterPro" id="IPR036412">
    <property type="entry name" value="HAD-like_sf"/>
</dbReference>
<dbReference type="AlphaFoldDB" id="A0A8J3N5Q4"/>
<dbReference type="Pfam" id="PF00702">
    <property type="entry name" value="Hydrolase"/>
    <property type="match status" value="1"/>
</dbReference>
<evidence type="ECO:0000256" key="1">
    <source>
        <dbReference type="ARBA" id="ARBA00022801"/>
    </source>
</evidence>
<dbReference type="Proteomes" id="UP000597444">
    <property type="component" value="Unassembled WGS sequence"/>
</dbReference>
<dbReference type="EMBL" id="BNJK01000001">
    <property type="protein sequence ID" value="GHO95387.1"/>
    <property type="molecule type" value="Genomic_DNA"/>
</dbReference>
<comment type="caution">
    <text evidence="2">The sequence shown here is derived from an EMBL/GenBank/DDBJ whole genome shotgun (WGS) entry which is preliminary data.</text>
</comment>
<dbReference type="PANTHER" id="PTHR43316">
    <property type="entry name" value="HYDROLASE, HALOACID DELAHOGENASE-RELATED"/>
    <property type="match status" value="1"/>
</dbReference>
<dbReference type="Gene3D" id="3.40.50.1000">
    <property type="entry name" value="HAD superfamily/HAD-like"/>
    <property type="match status" value="1"/>
</dbReference>
<proteinExistence type="predicted"/>
<gene>
    <name evidence="2" type="ORF">KSF_054350</name>
</gene>
<sequence>MNLKQVKALTFDVFGTVVDWRHSIIREGEQIGRQKGLTVDWEEFANKWRNGYVSLVGEVKNGERAWTTVDSLNRLSLNKLLREYQINDQFTENEKDNFNRVWHRLLPWPDAIPGLTWLRKRYILATLSNGNISLLVNMAKYSALPWDCIFSAELVKAYKDDAHVYQMAIHLLGLQSYEVMMVAAHTYDLDAAKRQGMQTAFIWRSQEELQRPHKSKYDIVCDDFLALAQKLDA</sequence>
<dbReference type="SUPFAM" id="SSF56784">
    <property type="entry name" value="HAD-like"/>
    <property type="match status" value="1"/>
</dbReference>
<evidence type="ECO:0000313" key="3">
    <source>
        <dbReference type="Proteomes" id="UP000597444"/>
    </source>
</evidence>
<dbReference type="NCBIfam" id="TIGR01428">
    <property type="entry name" value="HAD_type_II"/>
    <property type="match status" value="1"/>
</dbReference>
<accession>A0A8J3N5Q4</accession>
<keyword evidence="3" id="KW-1185">Reference proteome</keyword>
<dbReference type="InterPro" id="IPR006439">
    <property type="entry name" value="HAD-SF_hydro_IA"/>
</dbReference>
<dbReference type="RefSeq" id="WP_220206067.1">
    <property type="nucleotide sequence ID" value="NZ_BNJK01000001.1"/>
</dbReference>
<dbReference type="PANTHER" id="PTHR43316:SF3">
    <property type="entry name" value="HALOACID DEHALOGENASE, TYPE II (AFU_ORTHOLOGUE AFUA_2G07750)-RELATED"/>
    <property type="match status" value="1"/>
</dbReference>
<keyword evidence="1" id="KW-0378">Hydrolase</keyword>
<dbReference type="InterPro" id="IPR051540">
    <property type="entry name" value="S-2-haloacid_dehalogenase"/>
</dbReference>
<dbReference type="NCBIfam" id="TIGR01493">
    <property type="entry name" value="HAD-SF-IA-v2"/>
    <property type="match status" value="1"/>
</dbReference>
<organism evidence="2 3">
    <name type="scientific">Reticulibacter mediterranei</name>
    <dbReference type="NCBI Taxonomy" id="2778369"/>
    <lineage>
        <taxon>Bacteria</taxon>
        <taxon>Bacillati</taxon>
        <taxon>Chloroflexota</taxon>
        <taxon>Ktedonobacteria</taxon>
        <taxon>Ktedonobacterales</taxon>
        <taxon>Reticulibacteraceae</taxon>
        <taxon>Reticulibacter</taxon>
    </lineage>
</organism>
<dbReference type="Gene3D" id="1.10.150.750">
    <property type="match status" value="1"/>
</dbReference>
<dbReference type="InterPro" id="IPR006328">
    <property type="entry name" value="2-HAD"/>
</dbReference>